<dbReference type="InterPro" id="IPR015854">
    <property type="entry name" value="ABC_transpr_LolD-like"/>
</dbReference>
<reference evidence="6 7" key="1">
    <citation type="journal article" date="2016" name="Nat. Commun.">
        <title>Thousands of microbial genomes shed light on interconnected biogeochemical processes in an aquifer system.</title>
        <authorList>
            <person name="Anantharaman K."/>
            <person name="Brown C.T."/>
            <person name="Hug L.A."/>
            <person name="Sharon I."/>
            <person name="Castelle C.J."/>
            <person name="Probst A.J."/>
            <person name="Thomas B.C."/>
            <person name="Singh A."/>
            <person name="Wilkins M.J."/>
            <person name="Karaoz U."/>
            <person name="Brodie E.L."/>
            <person name="Williams K.H."/>
            <person name="Hubbard S.S."/>
            <person name="Banfield J.F."/>
        </authorList>
    </citation>
    <scope>NUCLEOTIDE SEQUENCE [LARGE SCALE GENOMIC DNA]</scope>
</reference>
<keyword evidence="1" id="KW-0813">Transport</keyword>
<evidence type="ECO:0000259" key="5">
    <source>
        <dbReference type="PROSITE" id="PS50893"/>
    </source>
</evidence>
<evidence type="ECO:0000313" key="7">
    <source>
        <dbReference type="Proteomes" id="UP000177481"/>
    </source>
</evidence>
<dbReference type="GO" id="GO:0022857">
    <property type="term" value="F:transmembrane transporter activity"/>
    <property type="evidence" value="ECO:0007669"/>
    <property type="project" value="TreeGrafter"/>
</dbReference>
<accession>A0A1F5EAY7</accession>
<dbReference type="GO" id="GO:0016887">
    <property type="term" value="F:ATP hydrolysis activity"/>
    <property type="evidence" value="ECO:0007669"/>
    <property type="project" value="InterPro"/>
</dbReference>
<proteinExistence type="predicted"/>
<dbReference type="EMBL" id="MEZX01000002">
    <property type="protein sequence ID" value="OGD64568.1"/>
    <property type="molecule type" value="Genomic_DNA"/>
</dbReference>
<feature type="compositionally biased region" description="Polar residues" evidence="4">
    <location>
        <begin position="254"/>
        <end position="276"/>
    </location>
</feature>
<dbReference type="GO" id="GO:0005524">
    <property type="term" value="F:ATP binding"/>
    <property type="evidence" value="ECO:0007669"/>
    <property type="project" value="UniProtKB-KW"/>
</dbReference>
<keyword evidence="3" id="KW-0067">ATP-binding</keyword>
<dbReference type="InterPro" id="IPR003593">
    <property type="entry name" value="AAA+_ATPase"/>
</dbReference>
<dbReference type="InterPro" id="IPR027417">
    <property type="entry name" value="P-loop_NTPase"/>
</dbReference>
<dbReference type="CDD" id="cd03255">
    <property type="entry name" value="ABC_MJ0796_LolCDE_FtsE"/>
    <property type="match status" value="1"/>
</dbReference>
<evidence type="ECO:0000313" key="6">
    <source>
        <dbReference type="EMBL" id="OGD64568.1"/>
    </source>
</evidence>
<protein>
    <recommendedName>
        <fullName evidence="5">ABC transporter domain-containing protein</fullName>
    </recommendedName>
</protein>
<feature type="domain" description="ABC transporter" evidence="5">
    <location>
        <begin position="7"/>
        <end position="246"/>
    </location>
</feature>
<dbReference type="Proteomes" id="UP000177481">
    <property type="component" value="Unassembled WGS sequence"/>
</dbReference>
<dbReference type="AlphaFoldDB" id="A0A1F5EAY7"/>
<dbReference type="Gene3D" id="3.40.50.300">
    <property type="entry name" value="P-loop containing nucleotide triphosphate hydrolases"/>
    <property type="match status" value="1"/>
</dbReference>
<dbReference type="PANTHER" id="PTHR24220">
    <property type="entry name" value="IMPORT ATP-BINDING PROTEIN"/>
    <property type="match status" value="1"/>
</dbReference>
<evidence type="ECO:0000256" key="1">
    <source>
        <dbReference type="ARBA" id="ARBA00022448"/>
    </source>
</evidence>
<gene>
    <name evidence="6" type="ORF">A3A71_00735</name>
</gene>
<dbReference type="STRING" id="1797471.A3A71_00735"/>
<dbReference type="InterPro" id="IPR003439">
    <property type="entry name" value="ABC_transporter-like_ATP-bd"/>
</dbReference>
<organism evidence="6 7">
    <name type="scientific">Candidatus Berkelbacteria bacterium RIFCSPLOWO2_01_FULL_50_28</name>
    <dbReference type="NCBI Taxonomy" id="1797471"/>
    <lineage>
        <taxon>Bacteria</taxon>
        <taxon>Candidatus Berkelbacteria</taxon>
    </lineage>
</organism>
<dbReference type="SMART" id="SM00382">
    <property type="entry name" value="AAA"/>
    <property type="match status" value="1"/>
</dbReference>
<dbReference type="GO" id="GO:0005886">
    <property type="term" value="C:plasma membrane"/>
    <property type="evidence" value="ECO:0007669"/>
    <property type="project" value="TreeGrafter"/>
</dbReference>
<keyword evidence="2" id="KW-0547">Nucleotide-binding</keyword>
<feature type="region of interest" description="Disordered" evidence="4">
    <location>
        <begin position="251"/>
        <end position="294"/>
    </location>
</feature>
<dbReference type="PROSITE" id="PS50893">
    <property type="entry name" value="ABC_TRANSPORTER_2"/>
    <property type="match status" value="1"/>
</dbReference>
<dbReference type="SUPFAM" id="SSF52540">
    <property type="entry name" value="P-loop containing nucleoside triphosphate hydrolases"/>
    <property type="match status" value="1"/>
</dbReference>
<dbReference type="InterPro" id="IPR017911">
    <property type="entry name" value="MacB-like_ATP-bd"/>
</dbReference>
<evidence type="ECO:0000256" key="3">
    <source>
        <dbReference type="ARBA" id="ARBA00022840"/>
    </source>
</evidence>
<sequence>MAVEAIFKVDKISKRYPIGKREIEVLHNLELEITPGEFVILIGPSGCGKSTFMYLMFGLEPPSEGKIYFNNQDIFAMHEDQRTELRSHHIAMVHQQPIWIKALSVRENVAFPLLLHRIPKSDAVAKADRMLHVLNLEKLANQHPHELSVGEQQRCSLMRSLITEPEVIFADEPTGNLDTDSSIVVMELLKTINEQLGKTIIMVTHNMSHMPYGSKIVSMIDGKIVNVEVKRPPASPDNNKGISDILGSWADRNATATTKPASDSSATGKVQTQVKSKPSLAQEISKPQTKVTKP</sequence>
<dbReference type="Pfam" id="PF00005">
    <property type="entry name" value="ABC_tran"/>
    <property type="match status" value="1"/>
</dbReference>
<evidence type="ECO:0000256" key="4">
    <source>
        <dbReference type="SAM" id="MobiDB-lite"/>
    </source>
</evidence>
<comment type="caution">
    <text evidence="6">The sequence shown here is derived from an EMBL/GenBank/DDBJ whole genome shotgun (WGS) entry which is preliminary data.</text>
</comment>
<name>A0A1F5EAY7_9BACT</name>
<feature type="compositionally biased region" description="Polar residues" evidence="4">
    <location>
        <begin position="285"/>
        <end position="294"/>
    </location>
</feature>
<evidence type="ECO:0000256" key="2">
    <source>
        <dbReference type="ARBA" id="ARBA00022741"/>
    </source>
</evidence>